<accession>A0A4V6T3S0</accession>
<feature type="chain" id="PRO_5020769101" description="DUF1795 domain-containing protein" evidence="1">
    <location>
        <begin position="23"/>
        <end position="318"/>
    </location>
</feature>
<gene>
    <name evidence="2" type="ORF">FAM09_14910</name>
</gene>
<evidence type="ECO:0000313" key="2">
    <source>
        <dbReference type="EMBL" id="THU37976.1"/>
    </source>
</evidence>
<dbReference type="AlphaFoldDB" id="A0A4V6T3S0"/>
<organism evidence="2 3">
    <name type="scientific">Niastella caeni</name>
    <dbReference type="NCBI Taxonomy" id="2569763"/>
    <lineage>
        <taxon>Bacteria</taxon>
        <taxon>Pseudomonadati</taxon>
        <taxon>Bacteroidota</taxon>
        <taxon>Chitinophagia</taxon>
        <taxon>Chitinophagales</taxon>
        <taxon>Chitinophagaceae</taxon>
        <taxon>Niastella</taxon>
    </lineage>
</organism>
<proteinExistence type="predicted"/>
<comment type="caution">
    <text evidence="2">The sequence shown here is derived from an EMBL/GenBank/DDBJ whole genome shotgun (WGS) entry which is preliminary data.</text>
</comment>
<dbReference type="OrthoDB" id="1492980at2"/>
<dbReference type="Proteomes" id="UP000306918">
    <property type="component" value="Unassembled WGS sequence"/>
</dbReference>
<sequence length="318" mass="35729">MRQFTFAILFISCIGFSFCSSGQESFPDKIMVAKSDKLKRVKGTRLFVSTPDNYKPIESMVRMQRDDNTYFQVLEIPNTNFLEYKGSLTKEAIESKGAKVDIDKPVKYNGFDAIYFSGPSKTDGETKLGLAFGDQDFVVMLVGVCKTPDKTAMDELNKIFSTSYYDKSFDLNPLELASFKFDGSITGFKYASSMGNVFIYTPNGKEDLNKQQDDLPIFQFSTIEAPTFSKAKEFLDYTISRYSVQGIQMSDITKKDISINGNPAYEVTIKAKDANNNTTSLYQVIIHKGTKAILFLGSDTKNGKWLDKFKATVQSIQL</sequence>
<keyword evidence="1" id="KW-0732">Signal</keyword>
<keyword evidence="3" id="KW-1185">Reference proteome</keyword>
<evidence type="ECO:0008006" key="4">
    <source>
        <dbReference type="Google" id="ProtNLM"/>
    </source>
</evidence>
<protein>
    <recommendedName>
        <fullName evidence="4">DUF1795 domain-containing protein</fullName>
    </recommendedName>
</protein>
<dbReference type="EMBL" id="STFF01000004">
    <property type="protein sequence ID" value="THU37976.1"/>
    <property type="molecule type" value="Genomic_DNA"/>
</dbReference>
<dbReference type="RefSeq" id="WP_136577932.1">
    <property type="nucleotide sequence ID" value="NZ_STFF01000004.1"/>
</dbReference>
<name>A0A4V6T3S0_9BACT</name>
<feature type="signal peptide" evidence="1">
    <location>
        <begin position="1"/>
        <end position="22"/>
    </location>
</feature>
<evidence type="ECO:0000313" key="3">
    <source>
        <dbReference type="Proteomes" id="UP000306918"/>
    </source>
</evidence>
<reference evidence="2 3" key="1">
    <citation type="submission" date="2019-04" db="EMBL/GenBank/DDBJ databases">
        <title>Niastella caeni sp. nov., isolated from activated sludge.</title>
        <authorList>
            <person name="Sheng M."/>
        </authorList>
    </citation>
    <scope>NUCLEOTIDE SEQUENCE [LARGE SCALE GENOMIC DNA]</scope>
    <source>
        <strain evidence="2 3">HX-2-15</strain>
    </source>
</reference>
<evidence type="ECO:0000256" key="1">
    <source>
        <dbReference type="SAM" id="SignalP"/>
    </source>
</evidence>